<protein>
    <recommendedName>
        <fullName evidence="2">Ribonucleases P/MRP subunit Pop8-like domain-containing protein</fullName>
    </recommendedName>
</protein>
<comment type="caution">
    <text evidence="3">The sequence shown here is derived from an EMBL/GenBank/DDBJ whole genome shotgun (WGS) entry which is preliminary data.</text>
</comment>
<organism evidence="3 4">
    <name type="scientific">Oedothorax gibbosus</name>
    <dbReference type="NCBI Taxonomy" id="931172"/>
    <lineage>
        <taxon>Eukaryota</taxon>
        <taxon>Metazoa</taxon>
        <taxon>Ecdysozoa</taxon>
        <taxon>Arthropoda</taxon>
        <taxon>Chelicerata</taxon>
        <taxon>Arachnida</taxon>
        <taxon>Araneae</taxon>
        <taxon>Araneomorphae</taxon>
        <taxon>Entelegynae</taxon>
        <taxon>Araneoidea</taxon>
        <taxon>Linyphiidae</taxon>
        <taxon>Erigoninae</taxon>
        <taxon>Oedothorax</taxon>
    </lineage>
</organism>
<dbReference type="PANTHER" id="PTHR15441:SF1">
    <property type="entry name" value="RIBONUCLEASE P PROTEIN SUBUNIT P14"/>
    <property type="match status" value="1"/>
</dbReference>
<dbReference type="EMBL" id="JAFNEN010000349">
    <property type="protein sequence ID" value="KAG8185038.1"/>
    <property type="molecule type" value="Genomic_DNA"/>
</dbReference>
<evidence type="ECO:0000259" key="2">
    <source>
        <dbReference type="Pfam" id="PF20976"/>
    </source>
</evidence>
<evidence type="ECO:0000313" key="4">
    <source>
        <dbReference type="Proteomes" id="UP000827092"/>
    </source>
</evidence>
<dbReference type="GO" id="GO:0001682">
    <property type="term" value="P:tRNA 5'-leader removal"/>
    <property type="evidence" value="ECO:0007669"/>
    <property type="project" value="TreeGrafter"/>
</dbReference>
<keyword evidence="4" id="KW-1185">Reference proteome</keyword>
<dbReference type="InterPro" id="IPR038085">
    <property type="entry name" value="Rnp2-like_sf"/>
</dbReference>
<dbReference type="InterPro" id="IPR049128">
    <property type="entry name" value="Pop8-like_dom"/>
</dbReference>
<proteinExistence type="predicted"/>
<dbReference type="GO" id="GO:0030681">
    <property type="term" value="C:multimeric ribonuclease P complex"/>
    <property type="evidence" value="ECO:0007669"/>
    <property type="project" value="TreeGrafter"/>
</dbReference>
<feature type="domain" description="Ribonucleases P/MRP subunit Pop8-like" evidence="2">
    <location>
        <begin position="10"/>
        <end position="85"/>
    </location>
</feature>
<name>A0AAV6UMW6_9ARAC</name>
<dbReference type="PANTHER" id="PTHR15441">
    <property type="entry name" value="RIBONUCLEASE P PROTEIN SUBUNIT P14"/>
    <property type="match status" value="1"/>
</dbReference>
<dbReference type="AlphaFoldDB" id="A0AAV6UMW6"/>
<dbReference type="SUPFAM" id="SSF160350">
    <property type="entry name" value="Rnp2-like"/>
    <property type="match status" value="1"/>
</dbReference>
<evidence type="ECO:0000256" key="1">
    <source>
        <dbReference type="ARBA" id="ARBA00022694"/>
    </source>
</evidence>
<dbReference type="GO" id="GO:0033204">
    <property type="term" value="F:ribonuclease P RNA binding"/>
    <property type="evidence" value="ECO:0007669"/>
    <property type="project" value="TreeGrafter"/>
</dbReference>
<accession>A0AAV6UMW6</accession>
<dbReference type="Gene3D" id="3.30.70.3250">
    <property type="entry name" value="Ribonuclease P, Pop5 subunit"/>
    <property type="match status" value="1"/>
</dbReference>
<evidence type="ECO:0000313" key="3">
    <source>
        <dbReference type="EMBL" id="KAG8185038.1"/>
    </source>
</evidence>
<dbReference type="Pfam" id="PF20976">
    <property type="entry name" value="Pop8"/>
    <property type="match status" value="1"/>
</dbReference>
<keyword evidence="1" id="KW-0819">tRNA processing</keyword>
<dbReference type="GO" id="GO:0005730">
    <property type="term" value="C:nucleolus"/>
    <property type="evidence" value="ECO:0007669"/>
    <property type="project" value="TreeGrafter"/>
</dbReference>
<dbReference type="Proteomes" id="UP000827092">
    <property type="component" value="Unassembled WGS sequence"/>
</dbReference>
<sequence length="125" mass="14438">MDVKLSQSSWFYMDIKLDFGENCDNSSLLMGVKQFKYAVFLALKTMHGDVGCAIPVDILKYDEKQRRAFIRIPSREVTKVWNSLLLFSSYEGLECMFRVYKVSPVLACLNMNSRLYNHKLSSNCS</sequence>
<reference evidence="3 4" key="1">
    <citation type="journal article" date="2022" name="Nat. Ecol. Evol.">
        <title>A masculinizing supergene underlies an exaggerated male reproductive morph in a spider.</title>
        <authorList>
            <person name="Hendrickx F."/>
            <person name="De Corte Z."/>
            <person name="Sonet G."/>
            <person name="Van Belleghem S.M."/>
            <person name="Kostlbacher S."/>
            <person name="Vangestel C."/>
        </authorList>
    </citation>
    <scope>NUCLEOTIDE SEQUENCE [LARGE SCALE GENOMIC DNA]</scope>
    <source>
        <strain evidence="3">W744_W776</strain>
    </source>
</reference>
<gene>
    <name evidence="3" type="ORF">JTE90_017061</name>
</gene>